<dbReference type="PANTHER" id="PTHR43428:SF1">
    <property type="entry name" value="ARSENATE REDUCTASE"/>
    <property type="match status" value="1"/>
</dbReference>
<proteinExistence type="predicted"/>
<dbReference type="EMBL" id="CP046173">
    <property type="protein sequence ID" value="QIS24414.1"/>
    <property type="molecule type" value="Genomic_DNA"/>
</dbReference>
<dbReference type="Gene3D" id="1.10.8.1060">
    <property type="entry name" value="Corynebacterium glutamicum thioredoxin-dependent arsenate reductase, N-terminal domain"/>
    <property type="match status" value="1"/>
</dbReference>
<evidence type="ECO:0000313" key="3">
    <source>
        <dbReference type="EMBL" id="QIS24414.1"/>
    </source>
</evidence>
<dbReference type="CDD" id="cd16345">
    <property type="entry name" value="LMWP_ArsC"/>
    <property type="match status" value="1"/>
</dbReference>
<feature type="domain" description="Phosphotyrosine protein phosphatase I" evidence="2">
    <location>
        <begin position="98"/>
        <end position="223"/>
    </location>
</feature>
<dbReference type="RefSeq" id="WP_167491698.1">
    <property type="nucleotide sequence ID" value="NZ_CP046173.1"/>
</dbReference>
<dbReference type="InterPro" id="IPR048716">
    <property type="entry name" value="Phosphatase-like_N"/>
</dbReference>
<dbReference type="Proteomes" id="UP000500953">
    <property type="component" value="Chromosome"/>
</dbReference>
<evidence type="ECO:0000256" key="1">
    <source>
        <dbReference type="ARBA" id="ARBA00022849"/>
    </source>
</evidence>
<reference evidence="3 4" key="1">
    <citation type="journal article" date="2019" name="ACS Chem. Biol.">
        <title>Identification and Mobilization of a Cryptic Antibiotic Biosynthesis Gene Locus from a Human-Pathogenic Nocardia Isolate.</title>
        <authorList>
            <person name="Herisse M."/>
            <person name="Ishida K."/>
            <person name="Porter J.L."/>
            <person name="Howden B."/>
            <person name="Hertweck C."/>
            <person name="Stinear T.P."/>
            <person name="Pidot S.J."/>
        </authorList>
    </citation>
    <scope>NUCLEOTIDE SEQUENCE [LARGE SCALE GENOMIC DNA]</scope>
    <source>
        <strain evidence="3 4">AUSMDU00012715</strain>
    </source>
</reference>
<organism evidence="3 4">
    <name type="scientific">Nocardia terpenica</name>
    <dbReference type="NCBI Taxonomy" id="455432"/>
    <lineage>
        <taxon>Bacteria</taxon>
        <taxon>Bacillati</taxon>
        <taxon>Actinomycetota</taxon>
        <taxon>Actinomycetes</taxon>
        <taxon>Mycobacteriales</taxon>
        <taxon>Nocardiaceae</taxon>
        <taxon>Nocardia</taxon>
    </lineage>
</organism>
<protein>
    <submittedName>
        <fullName evidence="3">Arsenate reductase ArsC</fullName>
    </submittedName>
</protein>
<dbReference type="Pfam" id="PF21234">
    <property type="entry name" value="Phosphatase-like_N"/>
    <property type="match status" value="1"/>
</dbReference>
<accession>A0A6G9ZG25</accession>
<sequence length="229" mass="25334">MNPERRHDRQPLAHADAVRDALTIDHRLALETAATRLHREFADTFGAETIESYLYSSFNQFASRATVLNFLPLLAERFTRQRLHALAEVEGKAVTGKPTVLFLCTRNAGRSQMALGWFTHLAGDAAVAWSGGSEPGEEVNPMAVAAMAEAGIDIAREYPKPWTEEILRAADIIVTMGCGDACPLYPGRRYENWELPDPEGQTLEAVRSIRDEIEGHIRHLLASLDLPAS</sequence>
<dbReference type="PANTHER" id="PTHR43428">
    <property type="entry name" value="ARSENATE REDUCTASE"/>
    <property type="match status" value="1"/>
</dbReference>
<dbReference type="SUPFAM" id="SSF52788">
    <property type="entry name" value="Phosphotyrosine protein phosphatases I"/>
    <property type="match status" value="1"/>
</dbReference>
<dbReference type="SMART" id="SM00226">
    <property type="entry name" value="LMWPc"/>
    <property type="match status" value="1"/>
</dbReference>
<dbReference type="AlphaFoldDB" id="A0A6G9ZG25"/>
<gene>
    <name evidence="3" type="ORF">F6W96_24100</name>
</gene>
<evidence type="ECO:0000259" key="2">
    <source>
        <dbReference type="SMART" id="SM00226"/>
    </source>
</evidence>
<dbReference type="Pfam" id="PF01451">
    <property type="entry name" value="LMWPc"/>
    <property type="match status" value="1"/>
</dbReference>
<dbReference type="GO" id="GO:0046685">
    <property type="term" value="P:response to arsenic-containing substance"/>
    <property type="evidence" value="ECO:0007669"/>
    <property type="project" value="UniProtKB-KW"/>
</dbReference>
<keyword evidence="1" id="KW-0059">Arsenical resistance</keyword>
<evidence type="ECO:0000313" key="4">
    <source>
        <dbReference type="Proteomes" id="UP000500953"/>
    </source>
</evidence>
<dbReference type="Gene3D" id="3.40.50.2300">
    <property type="match status" value="1"/>
</dbReference>
<name>A0A6G9ZG25_9NOCA</name>
<dbReference type="NCBIfam" id="NF046112">
    <property type="entry name" value="MSMEG_6209_Nter"/>
    <property type="match status" value="1"/>
</dbReference>
<dbReference type="InterPro" id="IPR036196">
    <property type="entry name" value="Ptyr_pPase_sf"/>
</dbReference>
<dbReference type="InterPro" id="IPR023485">
    <property type="entry name" value="Ptyr_pPase"/>
</dbReference>